<protein>
    <recommendedName>
        <fullName evidence="5">Suppressor of forked domain-containing protein</fullName>
    </recommendedName>
</protein>
<evidence type="ECO:0000313" key="6">
    <source>
        <dbReference type="EMBL" id="RUO95898.1"/>
    </source>
</evidence>
<reference evidence="6 7" key="1">
    <citation type="journal article" date="2018" name="New Phytol.">
        <title>Phylogenomics of Endogonaceae and evolution of mycorrhizas within Mucoromycota.</title>
        <authorList>
            <person name="Chang Y."/>
            <person name="Desiro A."/>
            <person name="Na H."/>
            <person name="Sandor L."/>
            <person name="Lipzen A."/>
            <person name="Clum A."/>
            <person name="Barry K."/>
            <person name="Grigoriev I.V."/>
            <person name="Martin F.M."/>
            <person name="Stajich J.E."/>
            <person name="Smith M.E."/>
            <person name="Bonito G."/>
            <person name="Spatafora J.W."/>
        </authorList>
    </citation>
    <scope>NUCLEOTIDE SEQUENCE [LARGE SCALE GENOMIC DNA]</scope>
    <source>
        <strain evidence="6 7">GMNB39</strain>
    </source>
</reference>
<dbReference type="Pfam" id="PF05843">
    <property type="entry name" value="Suf"/>
    <property type="match status" value="1"/>
</dbReference>
<dbReference type="InterPro" id="IPR011990">
    <property type="entry name" value="TPR-like_helical_dom_sf"/>
</dbReference>
<gene>
    <name evidence="6" type="ORF">BC936DRAFT_142990</name>
</gene>
<keyword evidence="7" id="KW-1185">Reference proteome</keyword>
<feature type="compositionally biased region" description="Gly residues" evidence="4">
    <location>
        <begin position="208"/>
        <end position="218"/>
    </location>
</feature>
<dbReference type="InterPro" id="IPR008847">
    <property type="entry name" value="Suf"/>
</dbReference>
<dbReference type="OrthoDB" id="26282at2759"/>
<evidence type="ECO:0000256" key="3">
    <source>
        <dbReference type="ARBA" id="ARBA00023242"/>
    </source>
</evidence>
<dbReference type="PANTHER" id="PTHR19980:SF0">
    <property type="entry name" value="CLEAVAGE STIMULATION FACTOR SUBUNIT 3"/>
    <property type="match status" value="1"/>
</dbReference>
<accession>A0A432ZZL0</accession>
<dbReference type="Gene3D" id="1.25.40.1040">
    <property type="match status" value="1"/>
</dbReference>
<feature type="region of interest" description="Disordered" evidence="4">
    <location>
        <begin position="187"/>
        <end position="218"/>
    </location>
</feature>
<keyword evidence="3" id="KW-0539">Nucleus</keyword>
<keyword evidence="2" id="KW-0677">Repeat</keyword>
<dbReference type="GO" id="GO:0005634">
    <property type="term" value="C:nucleus"/>
    <property type="evidence" value="ECO:0007669"/>
    <property type="project" value="UniProtKB-SubCell"/>
</dbReference>
<comment type="subcellular location">
    <subcellularLocation>
        <location evidence="1">Nucleus</location>
    </subcellularLocation>
</comment>
<evidence type="ECO:0000256" key="2">
    <source>
        <dbReference type="ARBA" id="ARBA00022737"/>
    </source>
</evidence>
<evidence type="ECO:0000256" key="1">
    <source>
        <dbReference type="ARBA" id="ARBA00004123"/>
    </source>
</evidence>
<dbReference type="SMART" id="SM00386">
    <property type="entry name" value="HAT"/>
    <property type="match status" value="3"/>
</dbReference>
<proteinExistence type="predicted"/>
<dbReference type="PANTHER" id="PTHR19980">
    <property type="entry name" value="RNA CLEAVAGE STIMULATION FACTOR"/>
    <property type="match status" value="1"/>
</dbReference>
<dbReference type="EMBL" id="RBNI01024865">
    <property type="protein sequence ID" value="RUO95898.1"/>
    <property type="molecule type" value="Genomic_DNA"/>
</dbReference>
<dbReference type="GO" id="GO:0031124">
    <property type="term" value="P:mRNA 3'-end processing"/>
    <property type="evidence" value="ECO:0007669"/>
    <property type="project" value="InterPro"/>
</dbReference>
<feature type="domain" description="Suppressor of forked" evidence="5">
    <location>
        <begin position="1"/>
        <end position="156"/>
    </location>
</feature>
<evidence type="ECO:0000259" key="5">
    <source>
        <dbReference type="Pfam" id="PF05843"/>
    </source>
</evidence>
<organism evidence="6 7">
    <name type="scientific">Jimgerdemannia flammicorona</name>
    <dbReference type="NCBI Taxonomy" id="994334"/>
    <lineage>
        <taxon>Eukaryota</taxon>
        <taxon>Fungi</taxon>
        <taxon>Fungi incertae sedis</taxon>
        <taxon>Mucoromycota</taxon>
        <taxon>Mucoromycotina</taxon>
        <taxon>Endogonomycetes</taxon>
        <taxon>Endogonales</taxon>
        <taxon>Endogonaceae</taxon>
        <taxon>Jimgerdemannia</taxon>
    </lineage>
</organism>
<sequence length="218" mass="24667">MDNMRRVYQRAIAIPLNNVEHLWKEYDQWENALNRLTAKKFLAERSPAYMTARTALREMRIFTDAMVRGGVPKPPQWTDREMYQLDLWKRYIAWEKSNPLHLDDNVALADRVMYAYQQALLVLRFYPEIWYDFANYCTEMNKPEKAILILKNAMELPRALRVRGALRVAQVPERGAVSIRVAAGSADGADRADQPHVRGRGTGAAAAGSGGAGSGLDG</sequence>
<dbReference type="SUPFAM" id="SSF48452">
    <property type="entry name" value="TPR-like"/>
    <property type="match status" value="1"/>
</dbReference>
<dbReference type="GO" id="GO:0003729">
    <property type="term" value="F:mRNA binding"/>
    <property type="evidence" value="ECO:0007669"/>
    <property type="project" value="TreeGrafter"/>
</dbReference>
<evidence type="ECO:0000256" key="4">
    <source>
        <dbReference type="SAM" id="MobiDB-lite"/>
    </source>
</evidence>
<name>A0A432ZZL0_9FUNG</name>
<comment type="caution">
    <text evidence="6">The sequence shown here is derived from an EMBL/GenBank/DDBJ whole genome shotgun (WGS) entry which is preliminary data.</text>
</comment>
<dbReference type="AlphaFoldDB" id="A0A432ZZL0"/>
<dbReference type="InterPro" id="IPR045243">
    <property type="entry name" value="Rna14-like"/>
</dbReference>
<dbReference type="InterPro" id="IPR003107">
    <property type="entry name" value="HAT"/>
</dbReference>
<dbReference type="Proteomes" id="UP000268093">
    <property type="component" value="Unassembled WGS sequence"/>
</dbReference>
<evidence type="ECO:0000313" key="7">
    <source>
        <dbReference type="Proteomes" id="UP000268093"/>
    </source>
</evidence>